<reference evidence="3" key="1">
    <citation type="submission" date="2020-12" db="EMBL/GenBank/DDBJ databases">
        <authorList>
            <person name="Iha C."/>
        </authorList>
    </citation>
    <scope>NUCLEOTIDE SEQUENCE</scope>
</reference>
<evidence type="ECO:0000313" key="3">
    <source>
        <dbReference type="EMBL" id="CAD7705020.1"/>
    </source>
</evidence>
<feature type="compositionally biased region" description="Polar residues" evidence="2">
    <location>
        <begin position="605"/>
        <end position="614"/>
    </location>
</feature>
<feature type="compositionally biased region" description="Gly residues" evidence="2">
    <location>
        <begin position="539"/>
        <end position="549"/>
    </location>
</feature>
<keyword evidence="1" id="KW-0175">Coiled coil</keyword>
<comment type="caution">
    <text evidence="3">The sequence shown here is derived from an EMBL/GenBank/DDBJ whole genome shotgun (WGS) entry which is preliminary data.</text>
</comment>
<dbReference type="AlphaFoldDB" id="A0A8S1JG10"/>
<sequence length="790" mass="84012">MGAARVDVHEELRKLKQIAEHTEEWASKVTSFLVVTQDLCKSAAHILCHLDDDARGIENVLVSGAETVAETVAQVVELARTRSTEVVKQYQKRSQGVNHRELQSKVEQASLSVGLAIFETLQLQAEQFRKLSEKSIGAARKRASSLASRLPSLPVSESGFPHALMPTHNGKGKLFDDGQSEATGTGTGTDDVELDWDAFDSDLKVMTDTASPEEIFRTARSLDMPSGPEPHGPLHMASAEFRALWLRIDELDGCRSGASFKASHAERRAEEALEKAREVQAVADQALLRAQRAEEALRRLQREREEWENMHPCHTDDDYNEVRRALKEEQMARLRAEEGMKAAEAEAKRYREEAQAAHEAHEMTQMAARLADEQLSARGGGVERFDLPKGGLCIEQMGGSGGSGVKSVDRSVGGLDKSMDGSRQLSGRGISGVKGVDRSVVAGGKVVHGNRLRGSESAGAKSLDGSSGVLDKSTVGNGRQGGRRLSDAKSVDRSVCEVEESKIGSVGYKEEGWVTFWEGEGDVDGPQGGGRVTNDSDGQNGGERLGGGMLRKEEGIMGNQKIGQSKREDGVHEDKRLMRENKIQPGIGGGKAQRDRSDQEAGHATAQSRQSSSGGALEGIDQGLRPGGSVEAVSGSQGTGGDKRTPFEMGQGPGDGDPFQALVARSSSGAAVASNPFGPQVATPGDNPFGMCEPSPRGPLRPDGPESLRPNDSRALGPTPDVPQRPGGFFDEVTPTPRRAPPALPEGGAGASGGWNPFAVQKQVDDHLGAVGDGVAGGVVGDETAWNPFG</sequence>
<evidence type="ECO:0000313" key="4">
    <source>
        <dbReference type="Proteomes" id="UP000708148"/>
    </source>
</evidence>
<feature type="region of interest" description="Disordered" evidence="2">
    <location>
        <begin position="518"/>
        <end position="757"/>
    </location>
</feature>
<accession>A0A8S1JG10</accession>
<gene>
    <name evidence="3" type="ORF">OSTQU699_LOCUS10375</name>
</gene>
<dbReference type="Proteomes" id="UP000708148">
    <property type="component" value="Unassembled WGS sequence"/>
</dbReference>
<evidence type="ECO:0000256" key="1">
    <source>
        <dbReference type="SAM" id="Coils"/>
    </source>
</evidence>
<feature type="compositionally biased region" description="Basic and acidic residues" evidence="2">
    <location>
        <begin position="484"/>
        <end position="494"/>
    </location>
</feature>
<feature type="compositionally biased region" description="Basic and acidic residues" evidence="2">
    <location>
        <begin position="592"/>
        <end position="601"/>
    </location>
</feature>
<dbReference type="EMBL" id="CAJHUC010003001">
    <property type="protein sequence ID" value="CAD7705020.1"/>
    <property type="molecule type" value="Genomic_DNA"/>
</dbReference>
<protein>
    <submittedName>
        <fullName evidence="3">Uncharacterized protein</fullName>
    </submittedName>
</protein>
<evidence type="ECO:0000256" key="2">
    <source>
        <dbReference type="SAM" id="MobiDB-lite"/>
    </source>
</evidence>
<keyword evidence="4" id="KW-1185">Reference proteome</keyword>
<feature type="compositionally biased region" description="Low complexity" evidence="2">
    <location>
        <begin position="661"/>
        <end position="674"/>
    </location>
</feature>
<name>A0A8S1JG10_9CHLO</name>
<proteinExistence type="predicted"/>
<organism evidence="3 4">
    <name type="scientific">Ostreobium quekettii</name>
    <dbReference type="NCBI Taxonomy" id="121088"/>
    <lineage>
        <taxon>Eukaryota</taxon>
        <taxon>Viridiplantae</taxon>
        <taxon>Chlorophyta</taxon>
        <taxon>core chlorophytes</taxon>
        <taxon>Ulvophyceae</taxon>
        <taxon>TCBD clade</taxon>
        <taxon>Bryopsidales</taxon>
        <taxon>Ostreobineae</taxon>
        <taxon>Ostreobiaceae</taxon>
        <taxon>Ostreobium</taxon>
    </lineage>
</organism>
<feature type="compositionally biased region" description="Basic and acidic residues" evidence="2">
    <location>
        <begin position="565"/>
        <end position="582"/>
    </location>
</feature>
<feature type="region of interest" description="Disordered" evidence="2">
    <location>
        <begin position="451"/>
        <end position="494"/>
    </location>
</feature>
<feature type="coiled-coil region" evidence="1">
    <location>
        <begin position="262"/>
        <end position="360"/>
    </location>
</feature>
<feature type="compositionally biased region" description="Basic and acidic residues" evidence="2">
    <location>
        <begin position="703"/>
        <end position="712"/>
    </location>
</feature>